<proteinExistence type="predicted"/>
<dbReference type="RefSeq" id="WP_072836402.1">
    <property type="nucleotide sequence ID" value="NZ_FQUU01000015.1"/>
</dbReference>
<feature type="chain" id="PRO_5013155240" evidence="1">
    <location>
        <begin position="23"/>
        <end position="83"/>
    </location>
</feature>
<evidence type="ECO:0000256" key="1">
    <source>
        <dbReference type="SAM" id="SignalP"/>
    </source>
</evidence>
<evidence type="ECO:0000313" key="3">
    <source>
        <dbReference type="Proteomes" id="UP000184048"/>
    </source>
</evidence>
<dbReference type="STRING" id="1121884.SAMN02745131_03263"/>
<dbReference type="OrthoDB" id="9988410at2"/>
<accession>A0A1M5DJW3</accession>
<feature type="signal peptide" evidence="1">
    <location>
        <begin position="1"/>
        <end position="22"/>
    </location>
</feature>
<keyword evidence="1" id="KW-0732">Signal</keyword>
<dbReference type="Proteomes" id="UP000184048">
    <property type="component" value="Unassembled WGS sequence"/>
</dbReference>
<name>A0A1M5DJW3_9BACT</name>
<keyword evidence="3" id="KW-1185">Reference proteome</keyword>
<protein>
    <submittedName>
        <fullName evidence="2">Uncharacterized protein</fullName>
    </submittedName>
</protein>
<evidence type="ECO:0000313" key="2">
    <source>
        <dbReference type="EMBL" id="SHF67308.1"/>
    </source>
</evidence>
<sequence length="83" mass="9378">MKKIAFALQVFTLMAILPICVVVEMNHTTVTQTENNGVTKLTEDVKTIPTVYHANKGLQNENLVSRYIDRHTLSTEIFSLTKN</sequence>
<reference evidence="2 3" key="1">
    <citation type="submission" date="2016-11" db="EMBL/GenBank/DDBJ databases">
        <authorList>
            <person name="Jaros S."/>
            <person name="Januszkiewicz K."/>
            <person name="Wedrychowicz H."/>
        </authorList>
    </citation>
    <scope>NUCLEOTIDE SEQUENCE [LARGE SCALE GENOMIC DNA]</scope>
    <source>
        <strain evidence="2 3">DSM 18119</strain>
    </source>
</reference>
<dbReference type="EMBL" id="FQUU01000015">
    <property type="protein sequence ID" value="SHF67308.1"/>
    <property type="molecule type" value="Genomic_DNA"/>
</dbReference>
<organism evidence="2 3">
    <name type="scientific">Flavisolibacter ginsengisoli DSM 18119</name>
    <dbReference type="NCBI Taxonomy" id="1121884"/>
    <lineage>
        <taxon>Bacteria</taxon>
        <taxon>Pseudomonadati</taxon>
        <taxon>Bacteroidota</taxon>
        <taxon>Chitinophagia</taxon>
        <taxon>Chitinophagales</taxon>
        <taxon>Chitinophagaceae</taxon>
        <taxon>Flavisolibacter</taxon>
    </lineage>
</organism>
<dbReference type="AlphaFoldDB" id="A0A1M5DJW3"/>
<gene>
    <name evidence="2" type="ORF">SAMN02745131_03263</name>
</gene>